<evidence type="ECO:0000313" key="3">
    <source>
        <dbReference type="EMBL" id="SAL06380.1"/>
    </source>
</evidence>
<feature type="region of interest" description="Disordered" evidence="1">
    <location>
        <begin position="33"/>
        <end position="90"/>
    </location>
</feature>
<feature type="chain" id="PRO_5007625197" description="Lipoprotein" evidence="2">
    <location>
        <begin position="32"/>
        <end position="90"/>
    </location>
</feature>
<gene>
    <name evidence="3" type="ORF">AWB78_08040</name>
</gene>
<dbReference type="OrthoDB" id="8550270at2"/>
<feature type="compositionally biased region" description="Basic and acidic residues" evidence="1">
    <location>
        <begin position="71"/>
        <end position="90"/>
    </location>
</feature>
<feature type="compositionally biased region" description="Polar residues" evidence="1">
    <location>
        <begin position="33"/>
        <end position="46"/>
    </location>
</feature>
<reference evidence="3" key="1">
    <citation type="submission" date="2016-01" db="EMBL/GenBank/DDBJ databases">
        <authorList>
            <person name="Peeters C."/>
        </authorList>
    </citation>
    <scope>NUCLEOTIDE SEQUENCE</scope>
    <source>
        <strain evidence="3">LMG 29321</strain>
    </source>
</reference>
<keyword evidence="2" id="KW-0732">Signal</keyword>
<evidence type="ECO:0000313" key="4">
    <source>
        <dbReference type="Proteomes" id="UP000071859"/>
    </source>
</evidence>
<dbReference type="Proteomes" id="UP000071859">
    <property type="component" value="Unassembled WGS sequence"/>
</dbReference>
<evidence type="ECO:0000256" key="2">
    <source>
        <dbReference type="SAM" id="SignalP"/>
    </source>
</evidence>
<evidence type="ECO:0000256" key="1">
    <source>
        <dbReference type="SAM" id="MobiDB-lite"/>
    </source>
</evidence>
<proteinExistence type="predicted"/>
<dbReference type="AlphaFoldDB" id="A0A158EI59"/>
<dbReference type="EMBL" id="FCOX02000113">
    <property type="protein sequence ID" value="SAL06380.1"/>
    <property type="molecule type" value="Genomic_DNA"/>
</dbReference>
<sequence length="90" mass="9922">MVESGMGHWRRTGALLAAAAGLLALSGAALATNQSQQRQQGRNVNQAAKHEARTSKVDCRAANQKSNSQCRQDKRDTKQEGRQQKRDVKY</sequence>
<dbReference type="RefSeq" id="WP_062612278.1">
    <property type="nucleotide sequence ID" value="NZ_FCOX02000113.1"/>
</dbReference>
<comment type="caution">
    <text evidence="3">The sequence shown here is derived from an EMBL/GenBank/DDBJ whole genome shotgun (WGS) entry which is preliminary data.</text>
</comment>
<organism evidence="3 4">
    <name type="scientific">Caballeronia calidae</name>
    <dbReference type="NCBI Taxonomy" id="1777139"/>
    <lineage>
        <taxon>Bacteria</taxon>
        <taxon>Pseudomonadati</taxon>
        <taxon>Pseudomonadota</taxon>
        <taxon>Betaproteobacteria</taxon>
        <taxon>Burkholderiales</taxon>
        <taxon>Burkholderiaceae</taxon>
        <taxon>Caballeronia</taxon>
    </lineage>
</organism>
<protein>
    <recommendedName>
        <fullName evidence="5">Lipoprotein</fullName>
    </recommendedName>
</protein>
<keyword evidence="4" id="KW-1185">Reference proteome</keyword>
<name>A0A158EI59_9BURK</name>
<feature type="signal peptide" evidence="2">
    <location>
        <begin position="1"/>
        <end position="31"/>
    </location>
</feature>
<evidence type="ECO:0008006" key="5">
    <source>
        <dbReference type="Google" id="ProtNLM"/>
    </source>
</evidence>
<accession>A0A158EI59</accession>
<feature type="compositionally biased region" description="Basic and acidic residues" evidence="1">
    <location>
        <begin position="48"/>
        <end position="59"/>
    </location>
</feature>